<name>A0ABR9B923_9RHOO</name>
<organism evidence="1 2">
    <name type="scientific">Thauera sedimentorum</name>
    <dbReference type="NCBI Taxonomy" id="2767595"/>
    <lineage>
        <taxon>Bacteria</taxon>
        <taxon>Pseudomonadati</taxon>
        <taxon>Pseudomonadota</taxon>
        <taxon>Betaproteobacteria</taxon>
        <taxon>Rhodocyclales</taxon>
        <taxon>Zoogloeaceae</taxon>
        <taxon>Thauera</taxon>
    </lineage>
</organism>
<sequence>MSFSANRLRRVVWIALFAMLIGALAPTVSRVLAAGDGGWIEVCSASGVMYLPVDAAPDSDDGGAQHVSAAACAYCFTNAGSFGLAAAMPVLIDAPAGRFVVSLAVPSGPLALAVYGISSPRAPPALA</sequence>
<keyword evidence="2" id="KW-1185">Reference proteome</keyword>
<evidence type="ECO:0000313" key="1">
    <source>
        <dbReference type="EMBL" id="MBD8502863.1"/>
    </source>
</evidence>
<evidence type="ECO:0000313" key="2">
    <source>
        <dbReference type="Proteomes" id="UP000603602"/>
    </source>
</evidence>
<dbReference type="RefSeq" id="WP_187717610.1">
    <property type="nucleotide sequence ID" value="NZ_JACTAH010000001.1"/>
</dbReference>
<dbReference type="InterPro" id="IPR021333">
    <property type="entry name" value="DUF2946"/>
</dbReference>
<gene>
    <name evidence="1" type="ORF">IFO67_08215</name>
</gene>
<accession>A0ABR9B923</accession>
<dbReference type="Pfam" id="PF11162">
    <property type="entry name" value="DUF2946"/>
    <property type="match status" value="1"/>
</dbReference>
<dbReference type="Proteomes" id="UP000603602">
    <property type="component" value="Unassembled WGS sequence"/>
</dbReference>
<comment type="caution">
    <text evidence="1">The sequence shown here is derived from an EMBL/GenBank/DDBJ whole genome shotgun (WGS) entry which is preliminary data.</text>
</comment>
<protein>
    <submittedName>
        <fullName evidence="1">DUF2946 domain-containing protein</fullName>
    </submittedName>
</protein>
<reference evidence="2" key="1">
    <citation type="submission" date="2023-07" db="EMBL/GenBank/DDBJ databases">
        <title>Thauera sp. CAU 1555 isolated from sand of Yaerae Beach.</title>
        <authorList>
            <person name="Kim W."/>
        </authorList>
    </citation>
    <scope>NUCLEOTIDE SEQUENCE [LARGE SCALE GENOMIC DNA]</scope>
    <source>
        <strain evidence="2">CAU 1555</strain>
    </source>
</reference>
<dbReference type="EMBL" id="JACYTO010000001">
    <property type="protein sequence ID" value="MBD8502863.1"/>
    <property type="molecule type" value="Genomic_DNA"/>
</dbReference>
<proteinExistence type="predicted"/>